<evidence type="ECO:0000256" key="18">
    <source>
        <dbReference type="HAMAP-Rule" id="MF_00110"/>
    </source>
</evidence>
<dbReference type="FunFam" id="3.40.50.1970:FF:000001">
    <property type="entry name" value="3-dehydroquinate synthase"/>
    <property type="match status" value="1"/>
</dbReference>
<comment type="similarity">
    <text evidence="6 18">Belongs to the sugar phosphate cyclases superfamily. Dehydroquinate synthase family.</text>
</comment>
<evidence type="ECO:0000256" key="4">
    <source>
        <dbReference type="ARBA" id="ARBA00004496"/>
    </source>
</evidence>
<evidence type="ECO:0000259" key="19">
    <source>
        <dbReference type="Pfam" id="PF01761"/>
    </source>
</evidence>
<keyword evidence="9 18" id="KW-0963">Cytoplasm</keyword>
<dbReference type="AlphaFoldDB" id="A0A1Y2L1Y6"/>
<feature type="binding site" evidence="18">
    <location>
        <position position="158"/>
    </location>
    <ligand>
        <name>NAD(+)</name>
        <dbReference type="ChEBI" id="CHEBI:57540"/>
    </ligand>
</feature>
<dbReference type="HAMAP" id="MF_00110">
    <property type="entry name" value="DHQ_synthase"/>
    <property type="match status" value="1"/>
</dbReference>
<gene>
    <name evidence="18" type="primary">aroB</name>
    <name evidence="21" type="ORF">TMES_05380</name>
</gene>
<keyword evidence="14 18" id="KW-0520">NAD</keyword>
<evidence type="ECO:0000256" key="12">
    <source>
        <dbReference type="ARBA" id="ARBA00022741"/>
    </source>
</evidence>
<dbReference type="NCBIfam" id="TIGR01357">
    <property type="entry name" value="aroB"/>
    <property type="match status" value="1"/>
</dbReference>
<protein>
    <recommendedName>
        <fullName evidence="8 18">3-dehydroquinate synthase</fullName>
        <shortName evidence="18">DHQS</shortName>
        <ecNumber evidence="7 18">4.2.3.4</ecNumber>
    </recommendedName>
</protein>
<keyword evidence="17 18" id="KW-0170">Cobalt</keyword>
<dbReference type="Gene3D" id="3.40.50.1970">
    <property type="match status" value="1"/>
</dbReference>
<sequence length="375" mass="39854">MEILNSAETLRVDLGSRSYDIVIGSGLLPDTGTYIAPFVKPAGVVIITDENVARLHLPTVEASLDQAGIARHTVIVPAGEASKSFACFENVVEQVLARGIERSTLIIALGGGVIGDLAGYVAASLLRGLDFVQIPTTLLSQVDSSVGGKTGINSKSGKNLVGAFHQPRLVLADTAVLDTLPKREIVAGYGEVAKYGLIDDADFFDWLEINAPAVIATDGDARRQAVLRSCAAKARIVSQDERETGKRALLNLGHTFGHSFEAELAYDGRLLHGEAVAIGMIIAHDVCAAMGMASAQETARIISHFNAVGLPVKASQIAGVHWDVDRLISHMARDKKVRDGQITFVMTRGIGKAFTSREMDVAKMRAAITRSCQAA</sequence>
<dbReference type="GO" id="GO:0003856">
    <property type="term" value="F:3-dehydroquinate synthase activity"/>
    <property type="evidence" value="ECO:0007669"/>
    <property type="project" value="UniProtKB-UniRule"/>
</dbReference>
<dbReference type="EC" id="4.2.3.4" evidence="7 18"/>
<evidence type="ECO:0000256" key="5">
    <source>
        <dbReference type="ARBA" id="ARBA00004661"/>
    </source>
</evidence>
<evidence type="ECO:0000256" key="8">
    <source>
        <dbReference type="ARBA" id="ARBA00017684"/>
    </source>
</evidence>
<name>A0A1Y2L1Y6_9PROT</name>
<feature type="domain" description="3-dehydroquinate synthase N-terminal" evidence="19">
    <location>
        <begin position="74"/>
        <end position="186"/>
    </location>
</feature>
<keyword evidence="16 18" id="KW-0456">Lyase</keyword>
<feature type="domain" description="3-dehydroquinate synthase C-terminal" evidence="20">
    <location>
        <begin position="188"/>
        <end position="337"/>
    </location>
</feature>
<evidence type="ECO:0000256" key="1">
    <source>
        <dbReference type="ARBA" id="ARBA00001393"/>
    </source>
</evidence>
<dbReference type="Pfam" id="PF01761">
    <property type="entry name" value="DHQ_synthase"/>
    <property type="match status" value="1"/>
</dbReference>
<dbReference type="GO" id="GO:0009073">
    <property type="term" value="P:aromatic amino acid family biosynthetic process"/>
    <property type="evidence" value="ECO:0007669"/>
    <property type="project" value="UniProtKB-KW"/>
</dbReference>
<keyword evidence="22" id="KW-1185">Reference proteome</keyword>
<dbReference type="Gene3D" id="1.20.1090.10">
    <property type="entry name" value="Dehydroquinate synthase-like - alpha domain"/>
    <property type="match status" value="1"/>
</dbReference>
<reference evidence="21 22" key="1">
    <citation type="submission" date="2014-03" db="EMBL/GenBank/DDBJ databases">
        <title>The draft genome sequence of Thalassospira mesophila JCM 18969.</title>
        <authorList>
            <person name="Lai Q."/>
            <person name="Shao Z."/>
        </authorList>
    </citation>
    <scope>NUCLEOTIDE SEQUENCE [LARGE SCALE GENOMIC DNA]</scope>
    <source>
        <strain evidence="21 22">JCM 18969</strain>
    </source>
</reference>
<comment type="pathway">
    <text evidence="5 18">Metabolic intermediate biosynthesis; chorismate biosynthesis; chorismate from D-erythrose 4-phosphate and phosphoenolpyruvate: step 2/7.</text>
</comment>
<feature type="binding site" evidence="18">
    <location>
        <begin position="112"/>
        <end position="116"/>
    </location>
    <ligand>
        <name>NAD(+)</name>
        <dbReference type="ChEBI" id="CHEBI:57540"/>
    </ligand>
</feature>
<dbReference type="GO" id="GO:0000166">
    <property type="term" value="F:nucleotide binding"/>
    <property type="evidence" value="ECO:0007669"/>
    <property type="project" value="UniProtKB-KW"/>
</dbReference>
<dbReference type="Pfam" id="PF24621">
    <property type="entry name" value="DHQS_C"/>
    <property type="match status" value="1"/>
</dbReference>
<evidence type="ECO:0000256" key="2">
    <source>
        <dbReference type="ARBA" id="ARBA00001911"/>
    </source>
</evidence>
<evidence type="ECO:0000256" key="7">
    <source>
        <dbReference type="ARBA" id="ARBA00013031"/>
    </source>
</evidence>
<comment type="function">
    <text evidence="3 18">Catalyzes the conversion of 3-deoxy-D-arabino-heptulosonate 7-phosphate (DAHP) to dehydroquinate (DHQ).</text>
</comment>
<dbReference type="InterPro" id="IPR030960">
    <property type="entry name" value="DHQS/DOIS_N"/>
</dbReference>
<dbReference type="GO" id="GO:0009423">
    <property type="term" value="P:chorismate biosynthetic process"/>
    <property type="evidence" value="ECO:0007669"/>
    <property type="project" value="UniProtKB-UniRule"/>
</dbReference>
<evidence type="ECO:0000256" key="3">
    <source>
        <dbReference type="ARBA" id="ARBA00003485"/>
    </source>
</evidence>
<dbReference type="GO" id="GO:0008652">
    <property type="term" value="P:amino acid biosynthetic process"/>
    <property type="evidence" value="ECO:0007669"/>
    <property type="project" value="UniProtKB-KW"/>
</dbReference>
<keyword evidence="13 18" id="KW-0862">Zinc</keyword>
<dbReference type="GO" id="GO:0005737">
    <property type="term" value="C:cytoplasm"/>
    <property type="evidence" value="ECO:0007669"/>
    <property type="project" value="UniProtKB-SubCell"/>
</dbReference>
<evidence type="ECO:0000256" key="10">
    <source>
        <dbReference type="ARBA" id="ARBA00022605"/>
    </source>
</evidence>
<accession>A0A1Y2L1Y6</accession>
<dbReference type="STRING" id="1293891.TMES_05380"/>
<dbReference type="EMBL" id="JFKA01000002">
    <property type="protein sequence ID" value="OSQ39471.1"/>
    <property type="molecule type" value="Genomic_DNA"/>
</dbReference>
<feature type="binding site" evidence="18">
    <location>
        <position position="191"/>
    </location>
    <ligand>
        <name>Zn(2+)</name>
        <dbReference type="ChEBI" id="CHEBI:29105"/>
    </ligand>
</feature>
<evidence type="ECO:0000256" key="6">
    <source>
        <dbReference type="ARBA" id="ARBA00005412"/>
    </source>
</evidence>
<keyword evidence="10 18" id="KW-0028">Amino-acid biosynthesis</keyword>
<dbReference type="SUPFAM" id="SSF56796">
    <property type="entry name" value="Dehydroquinate synthase-like"/>
    <property type="match status" value="1"/>
</dbReference>
<dbReference type="InterPro" id="IPR050071">
    <property type="entry name" value="Dehydroquinate_synthase"/>
</dbReference>
<feature type="binding site" evidence="18">
    <location>
        <position position="149"/>
    </location>
    <ligand>
        <name>NAD(+)</name>
        <dbReference type="ChEBI" id="CHEBI:57540"/>
    </ligand>
</feature>
<evidence type="ECO:0000256" key="11">
    <source>
        <dbReference type="ARBA" id="ARBA00022723"/>
    </source>
</evidence>
<evidence type="ECO:0000256" key="9">
    <source>
        <dbReference type="ARBA" id="ARBA00022490"/>
    </source>
</evidence>
<proteinExistence type="inferred from homology"/>
<feature type="binding site" evidence="18">
    <location>
        <begin position="136"/>
        <end position="137"/>
    </location>
    <ligand>
        <name>NAD(+)</name>
        <dbReference type="ChEBI" id="CHEBI:57540"/>
    </ligand>
</feature>
<comment type="cofactor">
    <cofactor evidence="2 18">
        <name>NAD(+)</name>
        <dbReference type="ChEBI" id="CHEBI:57540"/>
    </cofactor>
</comment>
<evidence type="ECO:0000313" key="22">
    <source>
        <dbReference type="Proteomes" id="UP000193391"/>
    </source>
</evidence>
<dbReference type="PANTHER" id="PTHR43622">
    <property type="entry name" value="3-DEHYDROQUINATE SYNTHASE"/>
    <property type="match status" value="1"/>
</dbReference>
<dbReference type="PANTHER" id="PTHR43622:SF7">
    <property type="entry name" value="3-DEHYDROQUINATE SYNTHASE, CHLOROPLASTIC"/>
    <property type="match status" value="1"/>
</dbReference>
<keyword evidence="15 18" id="KW-0057">Aromatic amino acid biosynthesis</keyword>
<comment type="caution">
    <text evidence="18">Lacks conserved residue(s) required for the propagation of feature annotation.</text>
</comment>
<evidence type="ECO:0000256" key="15">
    <source>
        <dbReference type="ARBA" id="ARBA00023141"/>
    </source>
</evidence>
<keyword evidence="12 18" id="KW-0547">Nucleotide-binding</keyword>
<dbReference type="GO" id="GO:0046872">
    <property type="term" value="F:metal ion binding"/>
    <property type="evidence" value="ECO:0007669"/>
    <property type="project" value="UniProtKB-KW"/>
</dbReference>
<feature type="binding site" evidence="18">
    <location>
        <position position="254"/>
    </location>
    <ligand>
        <name>Zn(2+)</name>
        <dbReference type="ChEBI" id="CHEBI:29105"/>
    </ligand>
</feature>
<evidence type="ECO:0000256" key="14">
    <source>
        <dbReference type="ARBA" id="ARBA00023027"/>
    </source>
</evidence>
<dbReference type="UniPathway" id="UPA00053">
    <property type="reaction ID" value="UER00085"/>
</dbReference>
<comment type="catalytic activity">
    <reaction evidence="1 18">
        <text>7-phospho-2-dehydro-3-deoxy-D-arabino-heptonate = 3-dehydroquinate + phosphate</text>
        <dbReference type="Rhea" id="RHEA:21968"/>
        <dbReference type="ChEBI" id="CHEBI:32364"/>
        <dbReference type="ChEBI" id="CHEBI:43474"/>
        <dbReference type="ChEBI" id="CHEBI:58394"/>
        <dbReference type="EC" id="4.2.3.4"/>
    </reaction>
</comment>
<comment type="caution">
    <text evidence="21">The sequence shown here is derived from an EMBL/GenBank/DDBJ whole genome shotgun (WGS) entry which is preliminary data.</text>
</comment>
<comment type="cofactor">
    <cofactor evidence="18">
        <name>Co(2+)</name>
        <dbReference type="ChEBI" id="CHEBI:48828"/>
    </cofactor>
    <cofactor evidence="18">
        <name>Zn(2+)</name>
        <dbReference type="ChEBI" id="CHEBI:29105"/>
    </cofactor>
    <text evidence="18">Binds 1 divalent metal cation per subunit. Can use either Co(2+) or Zn(2+).</text>
</comment>
<feature type="binding site" evidence="18">
    <location>
        <position position="272"/>
    </location>
    <ligand>
        <name>Zn(2+)</name>
        <dbReference type="ChEBI" id="CHEBI:29105"/>
    </ligand>
</feature>
<evidence type="ECO:0000256" key="13">
    <source>
        <dbReference type="ARBA" id="ARBA00022833"/>
    </source>
</evidence>
<evidence type="ECO:0000313" key="21">
    <source>
        <dbReference type="EMBL" id="OSQ39471.1"/>
    </source>
</evidence>
<dbReference type="PIRSF" id="PIRSF001455">
    <property type="entry name" value="DHQ_synth"/>
    <property type="match status" value="1"/>
</dbReference>
<dbReference type="InterPro" id="IPR030963">
    <property type="entry name" value="DHQ_synth_fam"/>
</dbReference>
<evidence type="ECO:0000256" key="17">
    <source>
        <dbReference type="ARBA" id="ARBA00023285"/>
    </source>
</evidence>
<evidence type="ECO:0000259" key="20">
    <source>
        <dbReference type="Pfam" id="PF24621"/>
    </source>
</evidence>
<dbReference type="Proteomes" id="UP000193391">
    <property type="component" value="Unassembled WGS sequence"/>
</dbReference>
<dbReference type="CDD" id="cd08195">
    <property type="entry name" value="DHQS"/>
    <property type="match status" value="1"/>
</dbReference>
<dbReference type="InterPro" id="IPR056179">
    <property type="entry name" value="DHQS_C"/>
</dbReference>
<evidence type="ECO:0000256" key="16">
    <source>
        <dbReference type="ARBA" id="ARBA00023239"/>
    </source>
</evidence>
<comment type="subcellular location">
    <subcellularLocation>
        <location evidence="4 18">Cytoplasm</location>
    </subcellularLocation>
</comment>
<dbReference type="InterPro" id="IPR016037">
    <property type="entry name" value="DHQ_synth_AroB"/>
</dbReference>
<keyword evidence="11 18" id="KW-0479">Metal-binding</keyword>
<organism evidence="21 22">
    <name type="scientific">Thalassospira mesophila</name>
    <dbReference type="NCBI Taxonomy" id="1293891"/>
    <lineage>
        <taxon>Bacteria</taxon>
        <taxon>Pseudomonadati</taxon>
        <taxon>Pseudomonadota</taxon>
        <taxon>Alphaproteobacteria</taxon>
        <taxon>Rhodospirillales</taxon>
        <taxon>Thalassospiraceae</taxon>
        <taxon>Thalassospira</taxon>
    </lineage>
</organism>